<dbReference type="KEGG" id="tjr:TherJR_0687"/>
<proteinExistence type="predicted"/>
<dbReference type="HOGENOM" id="CLU_137811_2_0_9"/>
<dbReference type="AlphaFoldDB" id="D5XC08"/>
<keyword evidence="3" id="KW-1185">Reference proteome</keyword>
<evidence type="ECO:0008006" key="4">
    <source>
        <dbReference type="Google" id="ProtNLM"/>
    </source>
</evidence>
<feature type="region of interest" description="Disordered" evidence="1">
    <location>
        <begin position="87"/>
        <end position="117"/>
    </location>
</feature>
<dbReference type="Proteomes" id="UP000002377">
    <property type="component" value="Chromosome"/>
</dbReference>
<sequence length="117" mass="12609">MLYTYTRLTTKGADGMNNVNNYGPSHQHKFAGVTSVNLNHSHRYSGFTDPAPSGVPHSHRYYTVTTYDDGHTHIVSGITGTSIELPEGGHYHNFGGESSISGSTPHSHSYKGTTGIS</sequence>
<evidence type="ECO:0000256" key="1">
    <source>
        <dbReference type="SAM" id="MobiDB-lite"/>
    </source>
</evidence>
<dbReference type="Pfam" id="PF12788">
    <property type="entry name" value="YmaF"/>
    <property type="match status" value="1"/>
</dbReference>
<evidence type="ECO:0000313" key="2">
    <source>
        <dbReference type="EMBL" id="ADG81556.1"/>
    </source>
</evidence>
<dbReference type="eggNOG" id="ENOG5031BSW">
    <property type="taxonomic scope" value="Bacteria"/>
</dbReference>
<dbReference type="InterPro" id="IPR024307">
    <property type="entry name" value="YmaF"/>
</dbReference>
<accession>D5XC08</accession>
<name>D5XC08_THEPJ</name>
<dbReference type="EMBL" id="CP002028">
    <property type="protein sequence ID" value="ADG81556.1"/>
    <property type="molecule type" value="Genomic_DNA"/>
</dbReference>
<feature type="compositionally biased region" description="Low complexity" evidence="1">
    <location>
        <begin position="98"/>
        <end position="107"/>
    </location>
</feature>
<organism evidence="2 3">
    <name type="scientific">Thermincola potens (strain JR)</name>
    <dbReference type="NCBI Taxonomy" id="635013"/>
    <lineage>
        <taxon>Bacteria</taxon>
        <taxon>Bacillati</taxon>
        <taxon>Bacillota</taxon>
        <taxon>Clostridia</taxon>
        <taxon>Eubacteriales</taxon>
        <taxon>Thermincolaceae</taxon>
        <taxon>Thermincola</taxon>
    </lineage>
</organism>
<gene>
    <name evidence="2" type="ordered locus">TherJR_0687</name>
</gene>
<reference evidence="2 3" key="1">
    <citation type="submission" date="2010-05" db="EMBL/GenBank/DDBJ databases">
        <title>Complete sequence of Thermincola sp. JR.</title>
        <authorList>
            <consortium name="US DOE Joint Genome Institute"/>
            <person name="Lucas S."/>
            <person name="Copeland A."/>
            <person name="Lapidus A."/>
            <person name="Cheng J.-F."/>
            <person name="Bruce D."/>
            <person name="Goodwin L."/>
            <person name="Pitluck S."/>
            <person name="Chertkov O."/>
            <person name="Detter J.C."/>
            <person name="Han C."/>
            <person name="Tapia R."/>
            <person name="Land M."/>
            <person name="Hauser L."/>
            <person name="Kyrpides N."/>
            <person name="Mikhailova N."/>
            <person name="Hazen T.C."/>
            <person name="Woyke T."/>
        </authorList>
    </citation>
    <scope>NUCLEOTIDE SEQUENCE [LARGE SCALE GENOMIC DNA]</scope>
    <source>
        <strain evidence="2 3">JR</strain>
    </source>
</reference>
<evidence type="ECO:0000313" key="3">
    <source>
        <dbReference type="Proteomes" id="UP000002377"/>
    </source>
</evidence>
<protein>
    <recommendedName>
        <fullName evidence="4">YmaF family protein</fullName>
    </recommendedName>
</protein>